<dbReference type="AlphaFoldDB" id="A0AAV4T6B0"/>
<dbReference type="Proteomes" id="UP001054837">
    <property type="component" value="Unassembled WGS sequence"/>
</dbReference>
<keyword evidence="2" id="KW-1185">Reference proteome</keyword>
<proteinExistence type="predicted"/>
<protein>
    <submittedName>
        <fullName evidence="1">Uncharacterized protein</fullName>
    </submittedName>
</protein>
<evidence type="ECO:0000313" key="1">
    <source>
        <dbReference type="EMBL" id="GIY40841.1"/>
    </source>
</evidence>
<name>A0AAV4T6B0_9ARAC</name>
<gene>
    <name evidence="1" type="primary">AVEN_224133_1</name>
    <name evidence="1" type="ORF">CDAR_367771</name>
</gene>
<evidence type="ECO:0000313" key="2">
    <source>
        <dbReference type="Proteomes" id="UP001054837"/>
    </source>
</evidence>
<dbReference type="EMBL" id="BPLQ01009014">
    <property type="protein sequence ID" value="GIY40841.1"/>
    <property type="molecule type" value="Genomic_DNA"/>
</dbReference>
<organism evidence="1 2">
    <name type="scientific">Caerostris darwini</name>
    <dbReference type="NCBI Taxonomy" id="1538125"/>
    <lineage>
        <taxon>Eukaryota</taxon>
        <taxon>Metazoa</taxon>
        <taxon>Ecdysozoa</taxon>
        <taxon>Arthropoda</taxon>
        <taxon>Chelicerata</taxon>
        <taxon>Arachnida</taxon>
        <taxon>Araneae</taxon>
        <taxon>Araneomorphae</taxon>
        <taxon>Entelegynae</taxon>
        <taxon>Araneoidea</taxon>
        <taxon>Araneidae</taxon>
        <taxon>Caerostris</taxon>
    </lineage>
</organism>
<sequence>MYIEREDRITNFEDIDINNVDAYQDDGCGAIKPVLVYDPVFEDHMAPFVKCYSANLHLLSNEYPETQEVFSSDDLDQFEDEIFGFDLEAREYDMFYPWAENYATFTIHSPFIPPDLFYDGITLQEGYVYVVSVNLEEEHLQPAPYPTNCTDYVVLWEKNNKTGPRSQEVSKYLNKQFMKSNR</sequence>
<accession>A0AAV4T6B0</accession>
<reference evidence="1 2" key="1">
    <citation type="submission" date="2021-06" db="EMBL/GenBank/DDBJ databases">
        <title>Caerostris darwini draft genome.</title>
        <authorList>
            <person name="Kono N."/>
            <person name="Arakawa K."/>
        </authorList>
    </citation>
    <scope>NUCLEOTIDE SEQUENCE [LARGE SCALE GENOMIC DNA]</scope>
</reference>
<comment type="caution">
    <text evidence="1">The sequence shown here is derived from an EMBL/GenBank/DDBJ whole genome shotgun (WGS) entry which is preliminary data.</text>
</comment>